<name>A0A5P8WGS6_9NOSO</name>
<organism evidence="1 2">
    <name type="scientific">Nostoc sphaeroides CCNUC1</name>
    <dbReference type="NCBI Taxonomy" id="2653204"/>
    <lineage>
        <taxon>Bacteria</taxon>
        <taxon>Bacillati</taxon>
        <taxon>Cyanobacteriota</taxon>
        <taxon>Cyanophyceae</taxon>
        <taxon>Nostocales</taxon>
        <taxon>Nostocaceae</taxon>
        <taxon>Nostoc</taxon>
    </lineage>
</organism>
<proteinExistence type="predicted"/>
<protein>
    <submittedName>
        <fullName evidence="1">Uncharacterized protein</fullName>
    </submittedName>
</protein>
<dbReference type="EMBL" id="CP045227">
    <property type="protein sequence ID" value="QFS51366.1"/>
    <property type="molecule type" value="Genomic_DNA"/>
</dbReference>
<dbReference type="AlphaFoldDB" id="A0A5P8WGS6"/>
<accession>A0A5P8WGS6</accession>
<gene>
    <name evidence="1" type="ORF">GXM_08860</name>
</gene>
<sequence>MVYSLCPAQLQRLLVGAKFRSVAVVVGVNAVLGGYNLG</sequence>
<evidence type="ECO:0000313" key="2">
    <source>
        <dbReference type="Proteomes" id="UP000326678"/>
    </source>
</evidence>
<evidence type="ECO:0000313" key="1">
    <source>
        <dbReference type="EMBL" id="QFS51366.1"/>
    </source>
</evidence>
<dbReference type="KEGG" id="nsh:GXM_08860"/>
<dbReference type="Proteomes" id="UP000326678">
    <property type="component" value="Chromosome Gxm2"/>
</dbReference>
<keyword evidence="2" id="KW-1185">Reference proteome</keyword>
<reference evidence="1 2" key="1">
    <citation type="submission" date="2019-10" db="EMBL/GenBank/DDBJ databases">
        <title>Genomic and transcriptomic insights into the perfect genentic adaptation of a filamentous nitrogen-fixing cyanobacterium to rice fields.</title>
        <authorList>
            <person name="Chen Z."/>
        </authorList>
    </citation>
    <scope>NUCLEOTIDE SEQUENCE [LARGE SCALE GENOMIC DNA]</scope>
    <source>
        <strain evidence="1">CCNUC1</strain>
    </source>
</reference>